<evidence type="ECO:0008006" key="4">
    <source>
        <dbReference type="Google" id="ProtNLM"/>
    </source>
</evidence>
<keyword evidence="3" id="KW-1185">Reference proteome</keyword>
<keyword evidence="1" id="KW-0732">Signal</keyword>
<dbReference type="InterPro" id="IPR032577">
    <property type="entry name" value="DUF4920"/>
</dbReference>
<feature type="signal peptide" evidence="1">
    <location>
        <begin position="1"/>
        <end position="21"/>
    </location>
</feature>
<accession>A0ABP9D0D6</accession>
<dbReference type="Proteomes" id="UP001500298">
    <property type="component" value="Unassembled WGS sequence"/>
</dbReference>
<reference evidence="3" key="1">
    <citation type="journal article" date="2019" name="Int. J. Syst. Evol. Microbiol.">
        <title>The Global Catalogue of Microorganisms (GCM) 10K type strain sequencing project: providing services to taxonomists for standard genome sequencing and annotation.</title>
        <authorList>
            <consortium name="The Broad Institute Genomics Platform"/>
            <consortium name="The Broad Institute Genome Sequencing Center for Infectious Disease"/>
            <person name="Wu L."/>
            <person name="Ma J."/>
        </authorList>
    </citation>
    <scope>NUCLEOTIDE SEQUENCE [LARGE SCALE GENOMIC DNA]</scope>
    <source>
        <strain evidence="3">JCM 18326</strain>
    </source>
</reference>
<evidence type="ECO:0000313" key="2">
    <source>
        <dbReference type="EMBL" id="GAA4819790.1"/>
    </source>
</evidence>
<sequence>MKIKTLLLAALALLIGTFATAQDTAYYGEKINKKRILSTKKFSSKIADQDSLTDIKLKGEILDTCPMKGCWMKVRLDDNSEMMVKFKDYGFFVPKGLKEGNTIVRGKAIREVTSVAELKHLAEDAGKSKEEIDAITAPKERVVFYADGVIIE</sequence>
<protein>
    <recommendedName>
        <fullName evidence="4">DUF4920 domain-containing protein</fullName>
    </recommendedName>
</protein>
<name>A0ABP9D0D6_9BACT</name>
<proteinExistence type="predicted"/>
<organism evidence="2 3">
    <name type="scientific">Algivirga pacifica</name>
    <dbReference type="NCBI Taxonomy" id="1162670"/>
    <lineage>
        <taxon>Bacteria</taxon>
        <taxon>Pseudomonadati</taxon>
        <taxon>Bacteroidota</taxon>
        <taxon>Cytophagia</taxon>
        <taxon>Cytophagales</taxon>
        <taxon>Flammeovirgaceae</taxon>
        <taxon>Algivirga</taxon>
    </lineage>
</organism>
<feature type="chain" id="PRO_5046265846" description="DUF4920 domain-containing protein" evidence="1">
    <location>
        <begin position="22"/>
        <end position="152"/>
    </location>
</feature>
<dbReference type="RefSeq" id="WP_345368370.1">
    <property type="nucleotide sequence ID" value="NZ_BAABJX010000001.1"/>
</dbReference>
<dbReference type="EMBL" id="BAABJX010000001">
    <property type="protein sequence ID" value="GAA4819790.1"/>
    <property type="molecule type" value="Genomic_DNA"/>
</dbReference>
<gene>
    <name evidence="2" type="ORF">GCM10023331_00220</name>
</gene>
<comment type="caution">
    <text evidence="2">The sequence shown here is derived from an EMBL/GenBank/DDBJ whole genome shotgun (WGS) entry which is preliminary data.</text>
</comment>
<dbReference type="Pfam" id="PF16267">
    <property type="entry name" value="DUF4920"/>
    <property type="match status" value="1"/>
</dbReference>
<evidence type="ECO:0000256" key="1">
    <source>
        <dbReference type="SAM" id="SignalP"/>
    </source>
</evidence>
<evidence type="ECO:0000313" key="3">
    <source>
        <dbReference type="Proteomes" id="UP001500298"/>
    </source>
</evidence>